<proteinExistence type="inferred from homology"/>
<evidence type="ECO:0000256" key="5">
    <source>
        <dbReference type="ARBA" id="ARBA00022801"/>
    </source>
</evidence>
<protein>
    <recommendedName>
        <fullName evidence="3">Palmitoyl-protein thioesterase 1</fullName>
        <ecNumber evidence="2">3.1.2.22</ecNumber>
    </recommendedName>
    <alternativeName>
        <fullName evidence="8">Palmitoyl-protein hydrolase 1</fullName>
    </alternativeName>
</protein>
<name>A0A165V267_9AGAM</name>
<reference evidence="10 11" key="1">
    <citation type="journal article" date="2016" name="Mol. Biol. Evol.">
        <title>Comparative Genomics of Early-Diverging Mushroom-Forming Fungi Provides Insights into the Origins of Lignocellulose Decay Capabilities.</title>
        <authorList>
            <person name="Nagy L.G."/>
            <person name="Riley R."/>
            <person name="Tritt A."/>
            <person name="Adam C."/>
            <person name="Daum C."/>
            <person name="Floudas D."/>
            <person name="Sun H."/>
            <person name="Yadav J.S."/>
            <person name="Pangilinan J."/>
            <person name="Larsson K.H."/>
            <person name="Matsuura K."/>
            <person name="Barry K."/>
            <person name="Labutti K."/>
            <person name="Kuo R."/>
            <person name="Ohm R.A."/>
            <person name="Bhattacharya S.S."/>
            <person name="Shirouzu T."/>
            <person name="Yoshinaga Y."/>
            <person name="Martin F.M."/>
            <person name="Grigoriev I.V."/>
            <person name="Hibbett D.S."/>
        </authorList>
    </citation>
    <scope>NUCLEOTIDE SEQUENCE [LARGE SCALE GENOMIC DNA]</scope>
    <source>
        <strain evidence="10 11">HHB14362 ss-1</strain>
    </source>
</reference>
<dbReference type="AlphaFoldDB" id="A0A165V267"/>
<dbReference type="InterPro" id="IPR029058">
    <property type="entry name" value="AB_hydrolase_fold"/>
</dbReference>
<organism evidence="10 11">
    <name type="scientific">Neolentinus lepideus HHB14362 ss-1</name>
    <dbReference type="NCBI Taxonomy" id="1314782"/>
    <lineage>
        <taxon>Eukaryota</taxon>
        <taxon>Fungi</taxon>
        <taxon>Dikarya</taxon>
        <taxon>Basidiomycota</taxon>
        <taxon>Agaricomycotina</taxon>
        <taxon>Agaricomycetes</taxon>
        <taxon>Gloeophyllales</taxon>
        <taxon>Gloeophyllaceae</taxon>
        <taxon>Neolentinus</taxon>
    </lineage>
</organism>
<evidence type="ECO:0000313" key="10">
    <source>
        <dbReference type="EMBL" id="KZT29041.1"/>
    </source>
</evidence>
<evidence type="ECO:0000256" key="2">
    <source>
        <dbReference type="ARBA" id="ARBA00012423"/>
    </source>
</evidence>
<evidence type="ECO:0000256" key="4">
    <source>
        <dbReference type="ARBA" id="ARBA00022729"/>
    </source>
</evidence>
<feature type="chain" id="PRO_5007867861" description="Palmitoyl-protein thioesterase 1" evidence="9">
    <location>
        <begin position="24"/>
        <end position="350"/>
    </location>
</feature>
<evidence type="ECO:0000256" key="7">
    <source>
        <dbReference type="ARBA" id="ARBA00023180"/>
    </source>
</evidence>
<dbReference type="GO" id="GO:0008474">
    <property type="term" value="F:palmitoyl-(protein) hydrolase activity"/>
    <property type="evidence" value="ECO:0007669"/>
    <property type="project" value="UniProtKB-EC"/>
</dbReference>
<evidence type="ECO:0000256" key="9">
    <source>
        <dbReference type="SAM" id="SignalP"/>
    </source>
</evidence>
<gene>
    <name evidence="10" type="ORF">NEOLEDRAFT_1107711</name>
</gene>
<dbReference type="EMBL" id="KV425555">
    <property type="protein sequence ID" value="KZT29041.1"/>
    <property type="molecule type" value="Genomic_DNA"/>
</dbReference>
<dbReference type="STRING" id="1314782.A0A165V267"/>
<evidence type="ECO:0000256" key="1">
    <source>
        <dbReference type="ARBA" id="ARBA00010758"/>
    </source>
</evidence>
<dbReference type="Pfam" id="PF02089">
    <property type="entry name" value="Palm_thioest"/>
    <property type="match status" value="1"/>
</dbReference>
<evidence type="ECO:0000313" key="11">
    <source>
        <dbReference type="Proteomes" id="UP000076761"/>
    </source>
</evidence>
<dbReference type="Gene3D" id="3.40.50.1820">
    <property type="entry name" value="alpha/beta hydrolase"/>
    <property type="match status" value="1"/>
</dbReference>
<dbReference type="PANTHER" id="PTHR11247:SF8">
    <property type="entry name" value="PALMITOYL-PROTEIN THIOESTERASE 1"/>
    <property type="match status" value="1"/>
</dbReference>
<dbReference type="InterPro" id="IPR002472">
    <property type="entry name" value="Palm_thioest"/>
</dbReference>
<evidence type="ECO:0000256" key="3">
    <source>
        <dbReference type="ARBA" id="ARBA00014212"/>
    </source>
</evidence>
<feature type="signal peptide" evidence="9">
    <location>
        <begin position="1"/>
        <end position="23"/>
    </location>
</feature>
<evidence type="ECO:0000256" key="8">
    <source>
        <dbReference type="ARBA" id="ARBA00031934"/>
    </source>
</evidence>
<dbReference type="EC" id="3.1.2.22" evidence="2"/>
<evidence type="ECO:0000256" key="6">
    <source>
        <dbReference type="ARBA" id="ARBA00023157"/>
    </source>
</evidence>
<dbReference type="Proteomes" id="UP000076761">
    <property type="component" value="Unassembled WGS sequence"/>
</dbReference>
<accession>A0A165V267</accession>
<dbReference type="InParanoid" id="A0A165V267"/>
<dbReference type="FunFam" id="3.40.50.1820:FF:000107">
    <property type="entry name" value="Palmitoyl-protein thioesterase 1"/>
    <property type="match status" value="1"/>
</dbReference>
<comment type="similarity">
    <text evidence="1">Belongs to the palmitoyl-protein thioesterase family.</text>
</comment>
<sequence>MVVLALGLLAVCSQLFSYPWVWAFPTAIGSNASFPASVVRSKPRPLVLWHGLGDSHSSPGMMKFADEVKAVHEGIFVYSIYIAEDLEEDRKAGWLGNINDQLATVADQLNAIEELKDGFDAIGFSQGGQFLRAYVERYNSPPIHNLITFGSQHMGVSDLPMCEPGPGYIWCQLARRAARNGVYGAWAQANLIQAQYYRDPDQLPAYLSRNHFLPNVNNELPEDYGLSGTSTAPTTERNATYATNLKSLNKFIMVLFTEDKTVVPKESSWFGSYAPTDSLGTVERNQGQVILAEKTIIPMRLQPVYMTDAIGLRSLDERGDVLLETCEGEHMQITRLCWKGLVNEWVGGPM</sequence>
<keyword evidence="11" id="KW-1185">Reference proteome</keyword>
<keyword evidence="4 9" id="KW-0732">Signal</keyword>
<dbReference type="PANTHER" id="PTHR11247">
    <property type="entry name" value="PALMITOYL-PROTEIN THIOESTERASE/DOLICHYLDIPHOSPHATASE 1"/>
    <property type="match status" value="1"/>
</dbReference>
<keyword evidence="7" id="KW-0325">Glycoprotein</keyword>
<dbReference type="SUPFAM" id="SSF53474">
    <property type="entry name" value="alpha/beta-Hydrolases"/>
    <property type="match status" value="1"/>
</dbReference>
<dbReference type="PRINTS" id="PR00414">
    <property type="entry name" value="PPTHIESTRASE"/>
</dbReference>
<keyword evidence="6" id="KW-1015">Disulfide bond</keyword>
<keyword evidence="5" id="KW-0378">Hydrolase</keyword>
<dbReference type="OrthoDB" id="10263094at2759"/>